<dbReference type="Gene3D" id="3.40.50.1820">
    <property type="entry name" value="alpha/beta hydrolase"/>
    <property type="match status" value="2"/>
</dbReference>
<comment type="caution">
    <text evidence="1">The sequence shown here is derived from an EMBL/GenBank/DDBJ whole genome shotgun (WGS) entry which is preliminary data.</text>
</comment>
<dbReference type="OrthoDB" id="2062670at2"/>
<evidence type="ECO:0000313" key="2">
    <source>
        <dbReference type="Proteomes" id="UP000253303"/>
    </source>
</evidence>
<dbReference type="RefSeq" id="WP_113984820.1">
    <property type="nucleotide sequence ID" value="NZ_QMEY01000020.1"/>
</dbReference>
<evidence type="ECO:0000313" key="1">
    <source>
        <dbReference type="EMBL" id="RBQ15900.1"/>
    </source>
</evidence>
<name>A0A366LQI9_9ACTN</name>
<organism evidence="1 2">
    <name type="scientific">Spongiactinospora rosea</name>
    <dbReference type="NCBI Taxonomy" id="2248750"/>
    <lineage>
        <taxon>Bacteria</taxon>
        <taxon>Bacillati</taxon>
        <taxon>Actinomycetota</taxon>
        <taxon>Actinomycetes</taxon>
        <taxon>Streptosporangiales</taxon>
        <taxon>Streptosporangiaceae</taxon>
        <taxon>Spongiactinospora</taxon>
    </lineage>
</organism>
<keyword evidence="1" id="KW-0378">Hydrolase</keyword>
<accession>A0A366LQI9</accession>
<reference evidence="1 2" key="1">
    <citation type="submission" date="2018-06" db="EMBL/GenBank/DDBJ databases">
        <title>Sphaerisporangium craniellae sp. nov., isolated from a marine sponge in the South China Sea.</title>
        <authorList>
            <person name="Li L."/>
        </authorList>
    </citation>
    <scope>NUCLEOTIDE SEQUENCE [LARGE SCALE GENOMIC DNA]</scope>
    <source>
        <strain evidence="1 2">LHW63015</strain>
    </source>
</reference>
<gene>
    <name evidence="1" type="ORF">DP939_33385</name>
</gene>
<keyword evidence="2" id="KW-1185">Reference proteome</keyword>
<dbReference type="SUPFAM" id="SSF53474">
    <property type="entry name" value="alpha/beta-Hydrolases"/>
    <property type="match status" value="1"/>
</dbReference>
<dbReference type="AlphaFoldDB" id="A0A366LQI9"/>
<dbReference type="Proteomes" id="UP000253303">
    <property type="component" value="Unassembled WGS sequence"/>
</dbReference>
<sequence length="380" mass="40978">MAERELLTVPIGTAAAASEVYSGVARMAGVLWCSRVRANPGRRADTAVVVVHPSSNFLGHYALAAWAERGVDAVAMTTRYLGNDSVLLLENCVLDIASVITHLRAEGYEKVVLAGNSGGGGLVALYQEQARNPSITAAPYGGGPDLTKAHLPPADALVMLMAHPGRANLLVEWLDPAVRDEDDPFDRDPELDMFAAHNGPPYAAEWLARYRAAQRARNDRITDTVIAKLDELAERSDGKVTDLPIRIHATCADPRNVDLSIDPSDRAPGTLWGEPYEANLRPTTLGHLTSLRSWLSQWSIRTSHGDGPARLASVDVPVHVIYGTADQACFPSHARQLHDAVPHDNKLLTAVEGGRHYLNGQPELTAVMADALIGWIGKVL</sequence>
<dbReference type="GO" id="GO:0016787">
    <property type="term" value="F:hydrolase activity"/>
    <property type="evidence" value="ECO:0007669"/>
    <property type="project" value="UniProtKB-KW"/>
</dbReference>
<protein>
    <submittedName>
        <fullName evidence="1">Alpha/beta hydrolase</fullName>
    </submittedName>
</protein>
<dbReference type="InterPro" id="IPR029058">
    <property type="entry name" value="AB_hydrolase_fold"/>
</dbReference>
<dbReference type="EMBL" id="QMEY01000020">
    <property type="protein sequence ID" value="RBQ15900.1"/>
    <property type="molecule type" value="Genomic_DNA"/>
</dbReference>
<proteinExistence type="predicted"/>